<keyword evidence="1" id="KW-0732">Signal</keyword>
<evidence type="ECO:0000313" key="3">
    <source>
        <dbReference type="Proteomes" id="UP001165122"/>
    </source>
</evidence>
<dbReference type="EMBL" id="BRXW01000009">
    <property type="protein sequence ID" value="GMH99333.1"/>
    <property type="molecule type" value="Genomic_DNA"/>
</dbReference>
<evidence type="ECO:0000256" key="1">
    <source>
        <dbReference type="SAM" id="SignalP"/>
    </source>
</evidence>
<keyword evidence="3" id="KW-1185">Reference proteome</keyword>
<dbReference type="OrthoDB" id="10342557at2759"/>
<organism evidence="2 3">
    <name type="scientific">Triparma laevis f. longispina</name>
    <dbReference type="NCBI Taxonomy" id="1714387"/>
    <lineage>
        <taxon>Eukaryota</taxon>
        <taxon>Sar</taxon>
        <taxon>Stramenopiles</taxon>
        <taxon>Ochrophyta</taxon>
        <taxon>Bolidophyceae</taxon>
        <taxon>Parmales</taxon>
        <taxon>Triparmaceae</taxon>
        <taxon>Triparma</taxon>
    </lineage>
</organism>
<feature type="chain" id="PRO_5040968310" evidence="1">
    <location>
        <begin position="23"/>
        <end position="410"/>
    </location>
</feature>
<name>A0A9W7F177_9STRA</name>
<accession>A0A9W7F177</accession>
<proteinExistence type="predicted"/>
<evidence type="ECO:0000313" key="2">
    <source>
        <dbReference type="EMBL" id="GMH99333.1"/>
    </source>
</evidence>
<protein>
    <submittedName>
        <fullName evidence="2">Uncharacterized protein</fullName>
    </submittedName>
</protein>
<gene>
    <name evidence="2" type="ORF">TrLO_g14562</name>
</gene>
<sequence>MPSAAALLSILACVSTLTYVLSDPGQTRYLVIPGASGFKVDSLTGSVDLYEFLPPAYKENRGHVGSWLTKAPAVFSATLWANKVLPKFIYNETLAQAQSTFEAENMTPDLNGPLSIPTDYAFYNSQSNKARRLEMVFDSILNSTGPLFIMGTSEGGAIIQKLLESEELVGHMVANNHRVAIISPAYAVGDESLPNDPFYKRAKLNPDCWYITQPATYQKNVPIHVINTDIGFAGVQGMRDNTNGVDLSVYNNLLMASVDESTSSTLTWDYYPGAPHSFPTCNIRRTEDADKGMKNGVDVQGRYEGSLDERASGDLVALFKEMSEGVTWSESPRDWWSKDAFKDENDNSYHPSIDETFSKARQDEIDAARSAGFVGEDDDVIIANRVKVWEGADIVGCVWEVEEERAVSRV</sequence>
<dbReference type="AlphaFoldDB" id="A0A9W7F177"/>
<reference evidence="3" key="1">
    <citation type="journal article" date="2023" name="Commun. Biol.">
        <title>Genome analysis of Parmales, the sister group of diatoms, reveals the evolutionary specialization of diatoms from phago-mixotrophs to photoautotrophs.</title>
        <authorList>
            <person name="Ban H."/>
            <person name="Sato S."/>
            <person name="Yoshikawa S."/>
            <person name="Yamada K."/>
            <person name="Nakamura Y."/>
            <person name="Ichinomiya M."/>
            <person name="Sato N."/>
            <person name="Blanc-Mathieu R."/>
            <person name="Endo H."/>
            <person name="Kuwata A."/>
            <person name="Ogata H."/>
        </authorList>
    </citation>
    <scope>NUCLEOTIDE SEQUENCE [LARGE SCALE GENOMIC DNA]</scope>
    <source>
        <strain evidence="3">NIES 3700</strain>
    </source>
</reference>
<feature type="signal peptide" evidence="1">
    <location>
        <begin position="1"/>
        <end position="22"/>
    </location>
</feature>
<dbReference type="Proteomes" id="UP001165122">
    <property type="component" value="Unassembled WGS sequence"/>
</dbReference>
<comment type="caution">
    <text evidence="2">The sequence shown here is derived from an EMBL/GenBank/DDBJ whole genome shotgun (WGS) entry which is preliminary data.</text>
</comment>